<evidence type="ECO:0000313" key="3">
    <source>
        <dbReference type="Proteomes" id="UP000324015"/>
    </source>
</evidence>
<evidence type="ECO:0000313" key="2">
    <source>
        <dbReference type="EMBL" id="QES45930.1"/>
    </source>
</evidence>
<keyword evidence="1" id="KW-0812">Transmembrane</keyword>
<feature type="transmembrane region" description="Helical" evidence="1">
    <location>
        <begin position="54"/>
        <end position="73"/>
    </location>
</feature>
<dbReference type="Proteomes" id="UP000324015">
    <property type="component" value="Chromosome"/>
</dbReference>
<feature type="transmembrane region" description="Helical" evidence="1">
    <location>
        <begin position="110"/>
        <end position="131"/>
    </location>
</feature>
<proteinExistence type="predicted"/>
<evidence type="ECO:0000256" key="1">
    <source>
        <dbReference type="SAM" id="Phobius"/>
    </source>
</evidence>
<keyword evidence="1" id="KW-0472">Membrane</keyword>
<accession>A0A5P2CUJ0</accession>
<dbReference type="AlphaFoldDB" id="A0A5P2CUJ0"/>
<sequence>MRRLSPLRQTAPLPRYATRVLGAALAAGAYLVCLPWDLRNRPETPGSLHETTPVTATGITLLTVLLVSLAAYFGVRDRPVWTLLVVAAPPTTLMYVSFDSHPTQDAQVWPLAWAAFTLLFGAGTLVTAMVARRLRGRPEAEEAPR</sequence>
<reference evidence="2 3" key="1">
    <citation type="submission" date="2018-05" db="EMBL/GenBank/DDBJ databases">
        <title>Streptomyces venezuelae.</title>
        <authorList>
            <person name="Kim W."/>
            <person name="Lee N."/>
            <person name="Cho B.-K."/>
        </authorList>
    </citation>
    <scope>NUCLEOTIDE SEQUENCE [LARGE SCALE GENOMIC DNA]</scope>
    <source>
        <strain evidence="2 3">ATCC 14585</strain>
    </source>
</reference>
<protein>
    <recommendedName>
        <fullName evidence="4">Integral membrane protein</fullName>
    </recommendedName>
</protein>
<name>A0A5P2CUJ0_STRVZ</name>
<keyword evidence="1" id="KW-1133">Transmembrane helix</keyword>
<feature type="transmembrane region" description="Helical" evidence="1">
    <location>
        <begin position="80"/>
        <end position="98"/>
    </location>
</feature>
<dbReference type="EMBL" id="CP029191">
    <property type="protein sequence ID" value="QES45930.1"/>
    <property type="molecule type" value="Genomic_DNA"/>
</dbReference>
<gene>
    <name evidence="2" type="ORF">DEJ49_13040</name>
</gene>
<feature type="transmembrane region" description="Helical" evidence="1">
    <location>
        <begin position="20"/>
        <end position="38"/>
    </location>
</feature>
<organism evidence="2 3">
    <name type="scientific">Streptomyces venezuelae</name>
    <dbReference type="NCBI Taxonomy" id="54571"/>
    <lineage>
        <taxon>Bacteria</taxon>
        <taxon>Bacillati</taxon>
        <taxon>Actinomycetota</taxon>
        <taxon>Actinomycetes</taxon>
        <taxon>Kitasatosporales</taxon>
        <taxon>Streptomycetaceae</taxon>
        <taxon>Streptomyces</taxon>
    </lineage>
</organism>
<evidence type="ECO:0008006" key="4">
    <source>
        <dbReference type="Google" id="ProtNLM"/>
    </source>
</evidence>